<dbReference type="EMBL" id="BRVS01000005">
    <property type="protein sequence ID" value="GLB67133.1"/>
    <property type="molecule type" value="Genomic_DNA"/>
</dbReference>
<protein>
    <recommendedName>
        <fullName evidence="2">TadE-like domain-containing protein</fullName>
    </recommendedName>
</protein>
<feature type="transmembrane region" description="Helical" evidence="1">
    <location>
        <begin position="36"/>
        <end position="56"/>
    </location>
</feature>
<accession>A0ABQ5MT59</accession>
<gene>
    <name evidence="3" type="ORF">AHIS1636_15720</name>
</gene>
<sequence>MTRWRCPDASRYLHLHIGTNKSDSRLYMAIPSNERGAAVVEFALLVPVLLALLIGIMEFGRGYNAQITLTEAAREGARVMAIENDAVLAKTASLRSAPSLDPALMTFDVSSHDSITTAAPVKDKCVPEHRVTFKITYELNTITGLFGPIDLVSQGVMRCGG</sequence>
<evidence type="ECO:0000259" key="2">
    <source>
        <dbReference type="Pfam" id="PF07811"/>
    </source>
</evidence>
<dbReference type="Proteomes" id="UP001209654">
    <property type="component" value="Unassembled WGS sequence"/>
</dbReference>
<comment type="caution">
    <text evidence="3">The sequence shown here is derived from an EMBL/GenBank/DDBJ whole genome shotgun (WGS) entry which is preliminary data.</text>
</comment>
<keyword evidence="4" id="KW-1185">Reference proteome</keyword>
<dbReference type="Pfam" id="PF07811">
    <property type="entry name" value="TadE"/>
    <property type="match status" value="1"/>
</dbReference>
<proteinExistence type="predicted"/>
<evidence type="ECO:0000256" key="1">
    <source>
        <dbReference type="SAM" id="Phobius"/>
    </source>
</evidence>
<keyword evidence="1" id="KW-1133">Transmembrane helix</keyword>
<organism evidence="3 4">
    <name type="scientific">Arthrobacter mangrovi</name>
    <dbReference type="NCBI Taxonomy" id="2966350"/>
    <lineage>
        <taxon>Bacteria</taxon>
        <taxon>Bacillati</taxon>
        <taxon>Actinomycetota</taxon>
        <taxon>Actinomycetes</taxon>
        <taxon>Micrococcales</taxon>
        <taxon>Micrococcaceae</taxon>
        <taxon>Arthrobacter</taxon>
    </lineage>
</organism>
<evidence type="ECO:0000313" key="3">
    <source>
        <dbReference type="EMBL" id="GLB67133.1"/>
    </source>
</evidence>
<dbReference type="InterPro" id="IPR012495">
    <property type="entry name" value="TadE-like_dom"/>
</dbReference>
<keyword evidence="1" id="KW-0472">Membrane</keyword>
<name>A0ABQ5MT59_9MICC</name>
<reference evidence="3 4" key="1">
    <citation type="journal article" date="2023" name="Int. J. Syst. Evol. Microbiol.">
        <title>Arthrobacter mangrovi sp. nov., an actinobacterium isolated from the rhizosphere of a mangrove.</title>
        <authorList>
            <person name="Hamada M."/>
            <person name="Saitou S."/>
            <person name="Enomoto N."/>
            <person name="Nanri K."/>
            <person name="Hidaka K."/>
            <person name="Miura T."/>
            <person name="Tamura T."/>
        </authorList>
    </citation>
    <scope>NUCLEOTIDE SEQUENCE [LARGE SCALE GENOMIC DNA]</scope>
    <source>
        <strain evidence="3 4">NBRC 112813</strain>
    </source>
</reference>
<evidence type="ECO:0000313" key="4">
    <source>
        <dbReference type="Proteomes" id="UP001209654"/>
    </source>
</evidence>
<feature type="domain" description="TadE-like" evidence="2">
    <location>
        <begin position="36"/>
        <end position="78"/>
    </location>
</feature>
<keyword evidence="1" id="KW-0812">Transmembrane</keyword>